<dbReference type="CDD" id="cd00118">
    <property type="entry name" value="LysM"/>
    <property type="match status" value="1"/>
</dbReference>
<keyword evidence="4" id="KW-1185">Reference proteome</keyword>
<dbReference type="Gene3D" id="3.10.350.10">
    <property type="entry name" value="LysM domain"/>
    <property type="match status" value="1"/>
</dbReference>
<gene>
    <name evidence="3" type="ORF">DXG03_004082</name>
</gene>
<evidence type="ECO:0000256" key="1">
    <source>
        <dbReference type="SAM" id="MobiDB-lite"/>
    </source>
</evidence>
<dbReference type="PANTHER" id="PTHR20932:SF8">
    <property type="entry name" value="LD22649P"/>
    <property type="match status" value="1"/>
</dbReference>
<dbReference type="EMBL" id="JABCKV010000024">
    <property type="protein sequence ID" value="KAG5646255.1"/>
    <property type="molecule type" value="Genomic_DNA"/>
</dbReference>
<dbReference type="SUPFAM" id="SSF54106">
    <property type="entry name" value="LysM domain"/>
    <property type="match status" value="1"/>
</dbReference>
<dbReference type="SMART" id="SM00257">
    <property type="entry name" value="LysM"/>
    <property type="match status" value="1"/>
</dbReference>
<dbReference type="PANTHER" id="PTHR20932">
    <property type="entry name" value="LYSM AND PUTATIVE PEPTIDOGLYCAN-BINDING DOMAIN-CONTAINING PROTEIN"/>
    <property type="match status" value="1"/>
</dbReference>
<organism evidence="3 4">
    <name type="scientific">Asterophora parasitica</name>
    <dbReference type="NCBI Taxonomy" id="117018"/>
    <lineage>
        <taxon>Eukaryota</taxon>
        <taxon>Fungi</taxon>
        <taxon>Dikarya</taxon>
        <taxon>Basidiomycota</taxon>
        <taxon>Agaricomycotina</taxon>
        <taxon>Agaricomycetes</taxon>
        <taxon>Agaricomycetidae</taxon>
        <taxon>Agaricales</taxon>
        <taxon>Tricholomatineae</taxon>
        <taxon>Lyophyllaceae</taxon>
        <taxon>Asterophora</taxon>
    </lineage>
</organism>
<dbReference type="Pfam" id="PF01476">
    <property type="entry name" value="LysM"/>
    <property type="match status" value="1"/>
</dbReference>
<dbReference type="Proteomes" id="UP000775547">
    <property type="component" value="Unassembled WGS sequence"/>
</dbReference>
<evidence type="ECO:0000259" key="2">
    <source>
        <dbReference type="PROSITE" id="PS51782"/>
    </source>
</evidence>
<evidence type="ECO:0000313" key="4">
    <source>
        <dbReference type="Proteomes" id="UP000775547"/>
    </source>
</evidence>
<reference evidence="3" key="2">
    <citation type="submission" date="2021-10" db="EMBL/GenBank/DDBJ databases">
        <title>Phylogenomics reveals ancestral predisposition of the termite-cultivated fungus Termitomyces towards a domesticated lifestyle.</title>
        <authorList>
            <person name="Auxier B."/>
            <person name="Grum-Grzhimaylo A."/>
            <person name="Cardenas M.E."/>
            <person name="Lodge J.D."/>
            <person name="Laessoe T."/>
            <person name="Pedersen O."/>
            <person name="Smith M.E."/>
            <person name="Kuyper T.W."/>
            <person name="Franco-Molano E.A."/>
            <person name="Baroni T.J."/>
            <person name="Aanen D.K."/>
        </authorList>
    </citation>
    <scope>NUCLEOTIDE SEQUENCE</scope>
    <source>
        <strain evidence="3">AP01</strain>
        <tissue evidence="3">Mycelium</tissue>
    </source>
</reference>
<dbReference type="PROSITE" id="PS51782">
    <property type="entry name" value="LYSM"/>
    <property type="match status" value="1"/>
</dbReference>
<feature type="region of interest" description="Disordered" evidence="1">
    <location>
        <begin position="219"/>
        <end position="293"/>
    </location>
</feature>
<name>A0A9P7GFA0_9AGAR</name>
<dbReference type="AlphaFoldDB" id="A0A9P7GFA0"/>
<reference evidence="3" key="1">
    <citation type="submission" date="2020-07" db="EMBL/GenBank/DDBJ databases">
        <authorList>
            <person name="Nieuwenhuis M."/>
            <person name="Van De Peppel L.J.J."/>
        </authorList>
    </citation>
    <scope>NUCLEOTIDE SEQUENCE</scope>
    <source>
        <strain evidence="3">AP01</strain>
        <tissue evidence="3">Mycelium</tissue>
    </source>
</reference>
<sequence length="447" mass="48958">MDYGRRHSSIAINTLDLLALDPFAEDVTTVAQAVSLGDDKRRQRGNSSLRRQSLETRDEISIVAEKWTRSCTEVDTRANGSALHPLRSAGLAPGPSDAGVTRPHLSRILDVGTLVDAPPVEADDTPDTPVEEKDVLVHEVRHISLGFSSRIMPMQITPGDSLAGVSLKYGISMAELRRANQLWASDSIHLRTELYIPVDKASRLKPIPVDNLITITPAEEIPDPMDTSNHHAEDFQATRRPSDTETIRRVPASQLSFFPPSSVNKAALQPRSSQDHTPSRPTPASVSHPIRYASHPSNSLTSLLTSLPIPAATRDAIITRLSFDSDREEEHDLHELDDVRHAQSTSAHTIHPETEHSYPLLTPKAVHRDPRVEEPPERSYVHIGQLSGSPKSYIPPHTQIRTVQMEPSPTMQLPRLKGVSSLSIGKRKTGGSLLDVDFELGSTGGAA</sequence>
<dbReference type="InterPro" id="IPR036779">
    <property type="entry name" value="LysM_dom_sf"/>
</dbReference>
<protein>
    <recommendedName>
        <fullName evidence="2">LysM domain-containing protein</fullName>
    </recommendedName>
</protein>
<evidence type="ECO:0000313" key="3">
    <source>
        <dbReference type="EMBL" id="KAG5646255.1"/>
    </source>
</evidence>
<dbReference type="InterPro" id="IPR045030">
    <property type="entry name" value="LYSM1-4"/>
</dbReference>
<proteinExistence type="predicted"/>
<accession>A0A9P7GFA0</accession>
<dbReference type="InterPro" id="IPR018392">
    <property type="entry name" value="LysM"/>
</dbReference>
<feature type="compositionally biased region" description="Polar residues" evidence="1">
    <location>
        <begin position="253"/>
        <end position="272"/>
    </location>
</feature>
<feature type="compositionally biased region" description="Basic and acidic residues" evidence="1">
    <location>
        <begin position="228"/>
        <end position="248"/>
    </location>
</feature>
<comment type="caution">
    <text evidence="3">The sequence shown here is derived from an EMBL/GenBank/DDBJ whole genome shotgun (WGS) entry which is preliminary data.</text>
</comment>
<dbReference type="OrthoDB" id="2107166at2759"/>
<feature type="domain" description="LysM" evidence="2">
    <location>
        <begin position="152"/>
        <end position="196"/>
    </location>
</feature>